<evidence type="ECO:0000313" key="2">
    <source>
        <dbReference type="EMBL" id="WFN36379.1"/>
    </source>
</evidence>
<name>A0AAF0FWM5_9EURY</name>
<keyword evidence="1" id="KW-1133">Transmembrane helix</keyword>
<reference evidence="2" key="1">
    <citation type="submission" date="2022-01" db="EMBL/GenBank/DDBJ databases">
        <title>Complete genome of Methanomicrobium antiquum DSM 21220.</title>
        <authorList>
            <person name="Chen S.-C."/>
            <person name="You Y.-T."/>
            <person name="Zhou Y.-Z."/>
            <person name="Lai M.-C."/>
        </authorList>
    </citation>
    <scope>NUCLEOTIDE SEQUENCE</scope>
    <source>
        <strain evidence="2">DSM 21220</strain>
    </source>
</reference>
<dbReference type="PROSITE" id="PS51257">
    <property type="entry name" value="PROKAR_LIPOPROTEIN"/>
    <property type="match status" value="1"/>
</dbReference>
<keyword evidence="1" id="KW-0472">Membrane</keyword>
<keyword evidence="1" id="KW-0812">Transmembrane</keyword>
<feature type="transmembrane region" description="Helical" evidence="1">
    <location>
        <begin position="9"/>
        <end position="29"/>
    </location>
</feature>
<proteinExistence type="predicted"/>
<accession>A0AAF0FWM5</accession>
<dbReference type="AlphaFoldDB" id="A0AAF0FWM5"/>
<evidence type="ECO:0000256" key="1">
    <source>
        <dbReference type="SAM" id="Phobius"/>
    </source>
</evidence>
<sequence length="209" mass="23001">MKWTDKKPVVTGIFLALIFLVIIGCVVYFCGESMQSCCFLSGEGESEVPLVDFTGATTLVKSHKNGTELNIQSTIENCDLVILDIEKIRKQLFAGDNLSVKIEGKPYLMVLKGFTIKTPREVSGIYSYTGYLDGFPESEIVLTAGEHSVVASIRAFGEEYIVDSASYSNSDGEVYHFEYRTGDVRIEGEPLPAVQDYLAHADNSEGLDN</sequence>
<dbReference type="GeneID" id="79950643"/>
<gene>
    <name evidence="2" type="ORF">L1994_09555</name>
</gene>
<keyword evidence="3" id="KW-1185">Reference proteome</keyword>
<dbReference type="KEGG" id="manq:L1994_09555"/>
<dbReference type="EMBL" id="CP091092">
    <property type="protein sequence ID" value="WFN36379.1"/>
    <property type="molecule type" value="Genomic_DNA"/>
</dbReference>
<protein>
    <submittedName>
        <fullName evidence="2">Uncharacterized protein</fullName>
    </submittedName>
</protein>
<organism evidence="2 3">
    <name type="scientific">Methanomicrobium antiquum</name>
    <dbReference type="NCBI Taxonomy" id="487686"/>
    <lineage>
        <taxon>Archaea</taxon>
        <taxon>Methanobacteriati</taxon>
        <taxon>Methanobacteriota</taxon>
        <taxon>Stenosarchaea group</taxon>
        <taxon>Methanomicrobia</taxon>
        <taxon>Methanomicrobiales</taxon>
        <taxon>Methanomicrobiaceae</taxon>
        <taxon>Methanomicrobium</taxon>
    </lineage>
</organism>
<dbReference type="Proteomes" id="UP001218895">
    <property type="component" value="Chromosome"/>
</dbReference>
<dbReference type="RefSeq" id="WP_278099216.1">
    <property type="nucleotide sequence ID" value="NZ_CP091092.1"/>
</dbReference>
<evidence type="ECO:0000313" key="3">
    <source>
        <dbReference type="Proteomes" id="UP001218895"/>
    </source>
</evidence>